<evidence type="ECO:0000256" key="6">
    <source>
        <dbReference type="SAM" id="Phobius"/>
    </source>
</evidence>
<evidence type="ECO:0000259" key="8">
    <source>
        <dbReference type="PROSITE" id="PS50835"/>
    </source>
</evidence>
<sequence>MSLRTAGSVLVVFLWSVAVVLGQNVWSVTYTTQSICVLEGSTVELSCSIRYPSGTVTSTVWFTKWGTGVEPEDLGQDPEYAGRLEYHGDKKNGHNLRITDLREKDSATYKFRFITDQTGWKYTGYPGVTLSVTGLQVKVTGGHQDKTLTCITTCTLTGNPTYIWYKNGQHLDESTSPQYKDLVSSNYDDSYSCAVKGHEDLHSPAVCVQDQICYRVTYTKRRICVLKGSTVDISCTYVGYYSTTSTFWFRSDKSTPEDLTSDPGYTGRVKYTGTYEGPSILRITDLREEDSAEYRFTFKTDNFEWGHSFPGTTLSVTGLQVKVTPAAEGQKTLTCITTCTLTGNPTYIWYKNGQRLDESTSPQYKDPVSSNYEDSYSCAVKGHEDLHSPAVCVQDQICSRVTYTKRRICVLKGSTVDISCTYVGYYSTTSTFWFRSDKSTPEDLTRDPGYTGRVKYTGTYRCPFTLRITDLREEDSAEYRFTFKTYNVEWGHSFPGTTLSVTGLQVKVTPAAEGQKTLTCITTCTLTDNPTYIWYKNGQHLDESTSPQYKYSVSSNYVDSYSCAVKGHEDLHSPAVCVQDQICSRVTYTKRRICVLKGSTVDISCTYVGYYSTTSTFWFRSDKSTPEDLTRDPGYTGRVKYTGTYRCPFTLRITDLREEDSAEYRFTFKTYNVEWGHSFPGTTLSVTGLQVKVTPAAEGQKTLTCITTCTLTDNPTYIWYKNGQHLDESTSPQYKYSVSSNYVDSYSCAVKGHEDLHSPAVCVQDQICSRVTYTKRRICVLKGSTVDISCTYVGYYSTTSTFWFRSDKSTPEDLTRDPGYTGRVKYTGTYRGPFTLRITDLREEDSAEYRFTFKTDYVEWGHSFPGTTLSVTGLQVKVTPAAEGQKTLTCITTCTLTDNPTYIWYRNGQNVQDTSSHMYSISSEDADSYYCAVKGHDGLSSPAVYKPKTSVSVSPSGEIVEGSSVTLTCSSDANPPVDKYTWYKKNGGDYQSMTGPQHVFNQIQSSDTGEYYCEAQNEMGTDRSRTINMDVKYGPKNTSVSVSPSGGIVEDSSVTLTCSSDANPPVDKYTWYKKNGASLTGSEKTYNFTTISSEDSGEYYCEAENKYGRLNSSSVSVDVQYGPKNTSVSVSPSGEIMEGSSVTLTCSSDANPPVDKYTWYFQNKTFLNGFGQMYNISKFKSKDNGHYHCEAWNGRGSRNSTALMIILPGKQTSVLNAAVGIIVVVLVLILCISGLMWFRKKSSISSSDTRDTSENVQGDSSPVYENVSSVAMAPTAAQTAATVNQDDVHYASVHFSRFKNQEVPLYSTVQLPQPQKQEEDVQYDAVKFNLPCAANQPTAAQAAEEDSSEIYSRVNKPRGPEHNKPRTKRT</sequence>
<dbReference type="Pfam" id="PF24518">
    <property type="entry name" value="Ig_CD22"/>
    <property type="match status" value="1"/>
</dbReference>
<evidence type="ECO:0000256" key="5">
    <source>
        <dbReference type="SAM" id="MobiDB-lite"/>
    </source>
</evidence>
<keyword evidence="6" id="KW-0472">Membrane</keyword>
<feature type="domain" description="Ig-like" evidence="8">
    <location>
        <begin position="1035"/>
        <end position="1116"/>
    </location>
</feature>
<feature type="domain" description="Ig-like" evidence="8">
    <location>
        <begin position="126"/>
        <end position="209"/>
    </location>
</feature>
<feature type="chain" id="PRO_5045507266" description="B-cell receptor CD22" evidence="7">
    <location>
        <begin position="23"/>
        <end position="1370"/>
    </location>
</feature>
<evidence type="ECO:0000256" key="3">
    <source>
        <dbReference type="ARBA" id="ARBA00045430"/>
    </source>
</evidence>
<protein>
    <recommendedName>
        <fullName evidence="1">B-cell receptor CD22</fullName>
    </recommendedName>
    <alternativeName>
        <fullName evidence="2">Sialic acid-binding Ig-like lectin 2</fullName>
    </alternativeName>
</protein>
<feature type="domain" description="Ig-like" evidence="8">
    <location>
        <begin position="584"/>
        <end position="647"/>
    </location>
</feature>
<proteinExistence type="predicted"/>
<dbReference type="SMART" id="SM00408">
    <property type="entry name" value="IGc2"/>
    <property type="match status" value="4"/>
</dbReference>
<name>A0ABM3EBZ0_SALSA</name>
<organism evidence="9 10">
    <name type="scientific">Salmo salar</name>
    <name type="common">Atlantic salmon</name>
    <dbReference type="NCBI Taxonomy" id="8030"/>
    <lineage>
        <taxon>Eukaryota</taxon>
        <taxon>Metazoa</taxon>
        <taxon>Chordata</taxon>
        <taxon>Craniata</taxon>
        <taxon>Vertebrata</taxon>
        <taxon>Euteleostomi</taxon>
        <taxon>Actinopterygii</taxon>
        <taxon>Neopterygii</taxon>
        <taxon>Teleostei</taxon>
        <taxon>Protacanthopterygii</taxon>
        <taxon>Salmoniformes</taxon>
        <taxon>Salmonidae</taxon>
        <taxon>Salmoninae</taxon>
        <taxon>Salmo</taxon>
    </lineage>
</organism>
<dbReference type="RefSeq" id="XP_045568582.1">
    <property type="nucleotide sequence ID" value="XM_045712626.1"/>
</dbReference>
<feature type="domain" description="Ig-like" evidence="8">
    <location>
        <begin position="399"/>
        <end position="462"/>
    </location>
</feature>
<feature type="domain" description="Ig-like" evidence="8">
    <location>
        <begin position="310"/>
        <end position="394"/>
    </location>
</feature>
<feature type="domain" description="Ig-like" evidence="8">
    <location>
        <begin position="947"/>
        <end position="1028"/>
    </location>
</feature>
<dbReference type="PANTHER" id="PTHR46013:SF4">
    <property type="entry name" value="B-CELL RECEPTOR CD22-RELATED"/>
    <property type="match status" value="1"/>
</dbReference>
<reference evidence="10" key="1">
    <citation type="submission" date="2025-08" db="UniProtKB">
        <authorList>
            <consortium name="RefSeq"/>
        </authorList>
    </citation>
    <scope>IDENTIFICATION</scope>
</reference>
<dbReference type="SMART" id="SM00409">
    <property type="entry name" value="IG"/>
    <property type="match status" value="13"/>
</dbReference>
<dbReference type="Proteomes" id="UP001652741">
    <property type="component" value="Unplaced"/>
</dbReference>
<feature type="domain" description="Ig-like" evidence="8">
    <location>
        <begin position="865"/>
        <end position="946"/>
    </location>
</feature>
<feature type="domain" description="Ig-like" evidence="8">
    <location>
        <begin position="227"/>
        <end position="294"/>
    </location>
</feature>
<dbReference type="PROSITE" id="PS50835">
    <property type="entry name" value="IG_LIKE"/>
    <property type="match status" value="12"/>
</dbReference>
<feature type="domain" description="Ig-like" evidence="8">
    <location>
        <begin position="769"/>
        <end position="849"/>
    </location>
</feature>
<dbReference type="SUPFAM" id="SSF48726">
    <property type="entry name" value="Immunoglobulin"/>
    <property type="match status" value="11"/>
</dbReference>
<dbReference type="Pfam" id="PF13895">
    <property type="entry name" value="Ig_2"/>
    <property type="match status" value="2"/>
</dbReference>
<dbReference type="InterPro" id="IPR013106">
    <property type="entry name" value="Ig_V-set"/>
</dbReference>
<dbReference type="CDD" id="cd00099">
    <property type="entry name" value="IgV"/>
    <property type="match status" value="2"/>
</dbReference>
<dbReference type="InterPro" id="IPR003599">
    <property type="entry name" value="Ig_sub"/>
</dbReference>
<dbReference type="InterPro" id="IPR013783">
    <property type="entry name" value="Ig-like_fold"/>
</dbReference>
<evidence type="ECO:0000313" key="10">
    <source>
        <dbReference type="RefSeq" id="XP_045568582.1"/>
    </source>
</evidence>
<keyword evidence="9" id="KW-1185">Reference proteome</keyword>
<comment type="function">
    <text evidence="3">Most highly expressed siglec (sialic acid-binding immunoglobulin-like lectin) on B-cells that plays a role in various aspects of B-cell biology including differentiation, antigen presentation, and trafficking to bone marrow. Binds to alpha 2,6-linked sialic acid residues of surface molecules such as CD22 itself, CD45 and IgM in a cis configuration. Can also bind to ligands on other cells as an adhesion molecule in a trans configuration. Acts as an inhibitory coreceptor on the surface of B-cells and inhibits B-cell receptor induced signaling, characterized by inhibition of the calcium mobilization and cellular activation. Mechanistically, the immunoreceptor tyrosine-based inhibitory motif domain is phosphorylated by the Src kinase LYN, which in turn leads to the recruitment of the protein tyrosine phosphatase 1/PTPN6, leading to the negative regulation of BCR signaling. If this negative signaling from is of sufficient strength, apoptosis of the B-cell can be induced.</text>
</comment>
<evidence type="ECO:0000313" key="9">
    <source>
        <dbReference type="Proteomes" id="UP001652741"/>
    </source>
</evidence>
<feature type="signal peptide" evidence="7">
    <location>
        <begin position="1"/>
        <end position="22"/>
    </location>
</feature>
<accession>A0ABM3EBZ0</accession>
<comment type="subunit">
    <text evidence="4">Predominantly monomer of isoform CD22-beta. Also found as heterodimer of isoform CD22-beta and a shorter isoform. Interacts with PTPN6/SHP-1, LYN, SYK, PIK3R1/PIK3R2 and PLCG1 upon phosphorylation. Interacts with GRB2, INPP5D and SHC1 upon phosphorylation. May form a complex with INPP5D/SHIP, GRB2 and SHC1.</text>
</comment>
<feature type="region of interest" description="Disordered" evidence="5">
    <location>
        <begin position="1337"/>
        <end position="1370"/>
    </location>
</feature>
<feature type="transmembrane region" description="Helical" evidence="6">
    <location>
        <begin position="1214"/>
        <end position="1238"/>
    </location>
</feature>
<feature type="domain" description="Ig-like" evidence="8">
    <location>
        <begin position="680"/>
        <end position="764"/>
    </location>
</feature>
<gene>
    <name evidence="10" type="primary">LOC106601628</name>
</gene>
<keyword evidence="7" id="KW-0732">Signal</keyword>
<dbReference type="InterPro" id="IPR007110">
    <property type="entry name" value="Ig-like_dom"/>
</dbReference>
<evidence type="ECO:0000256" key="1">
    <source>
        <dbReference type="ARBA" id="ARBA00040106"/>
    </source>
</evidence>
<dbReference type="InterPro" id="IPR056386">
    <property type="entry name" value="Ig_CD22"/>
</dbReference>
<dbReference type="InterPro" id="IPR003598">
    <property type="entry name" value="Ig_sub2"/>
</dbReference>
<evidence type="ECO:0000256" key="4">
    <source>
        <dbReference type="ARBA" id="ARBA00046458"/>
    </source>
</evidence>
<dbReference type="InterPro" id="IPR036179">
    <property type="entry name" value="Ig-like_dom_sf"/>
</dbReference>
<dbReference type="Pfam" id="PF13927">
    <property type="entry name" value="Ig_3"/>
    <property type="match status" value="1"/>
</dbReference>
<evidence type="ECO:0000256" key="2">
    <source>
        <dbReference type="ARBA" id="ARBA00041781"/>
    </source>
</evidence>
<dbReference type="Gene3D" id="2.60.40.10">
    <property type="entry name" value="Immunoglobulins"/>
    <property type="match status" value="13"/>
</dbReference>
<feature type="domain" description="Ig-like" evidence="8">
    <location>
        <begin position="495"/>
        <end position="579"/>
    </location>
</feature>
<dbReference type="SMART" id="SM00406">
    <property type="entry name" value="IGv"/>
    <property type="match status" value="5"/>
</dbReference>
<evidence type="ECO:0000256" key="7">
    <source>
        <dbReference type="SAM" id="SignalP"/>
    </source>
</evidence>
<keyword evidence="6" id="KW-1133">Transmembrane helix</keyword>
<dbReference type="PANTHER" id="PTHR46013">
    <property type="entry name" value="VASCULAR CELL ADHESION MOLECULE 1"/>
    <property type="match status" value="1"/>
</dbReference>
<dbReference type="GeneID" id="106601628"/>
<feature type="domain" description="Ig-like" evidence="8">
    <location>
        <begin position="1123"/>
        <end position="1205"/>
    </location>
</feature>
<keyword evidence="6" id="KW-0812">Transmembrane</keyword>